<dbReference type="GeneTree" id="ENSGT00910000144115"/>
<dbReference type="AlphaFoldDB" id="A0A671XJQ0"/>
<evidence type="ECO:0000313" key="5">
    <source>
        <dbReference type="Proteomes" id="UP000472265"/>
    </source>
</evidence>
<dbReference type="InterPro" id="IPR000504">
    <property type="entry name" value="RRM_dom"/>
</dbReference>
<evidence type="ECO:0000256" key="2">
    <source>
        <dbReference type="SAM" id="MobiDB-lite"/>
    </source>
</evidence>
<keyword evidence="1" id="KW-0694">RNA-binding</keyword>
<dbReference type="Ensembl" id="ENSSAUT00010053965.1">
    <property type="protein sequence ID" value="ENSSAUP00010051308.1"/>
    <property type="gene ID" value="ENSSAUG00010021319.1"/>
</dbReference>
<dbReference type="InterPro" id="IPR035979">
    <property type="entry name" value="RBD_domain_sf"/>
</dbReference>
<dbReference type="Proteomes" id="UP000472265">
    <property type="component" value="Chromosome 6"/>
</dbReference>
<proteinExistence type="predicted"/>
<organism evidence="4 5">
    <name type="scientific">Sparus aurata</name>
    <name type="common">Gilthead sea bream</name>
    <dbReference type="NCBI Taxonomy" id="8175"/>
    <lineage>
        <taxon>Eukaryota</taxon>
        <taxon>Metazoa</taxon>
        <taxon>Chordata</taxon>
        <taxon>Craniata</taxon>
        <taxon>Vertebrata</taxon>
        <taxon>Euteleostomi</taxon>
        <taxon>Actinopterygii</taxon>
        <taxon>Neopterygii</taxon>
        <taxon>Teleostei</taxon>
        <taxon>Neoteleostei</taxon>
        <taxon>Acanthomorphata</taxon>
        <taxon>Eupercaria</taxon>
        <taxon>Spariformes</taxon>
        <taxon>Sparidae</taxon>
        <taxon>Sparus</taxon>
    </lineage>
</organism>
<reference evidence="4" key="1">
    <citation type="submission" date="2021-04" db="EMBL/GenBank/DDBJ databases">
        <authorList>
            <consortium name="Wellcome Sanger Institute Data Sharing"/>
        </authorList>
    </citation>
    <scope>NUCLEOTIDE SEQUENCE [LARGE SCALE GENOMIC DNA]</scope>
</reference>
<dbReference type="FunFam" id="3.30.70.330:FF:000139">
    <property type="entry name" value="Serine/arginine-rich splicing factor 3, putative"/>
    <property type="match status" value="1"/>
</dbReference>
<sequence>LSDPALNRDCPLDCKVYVGNLGNNGNKTELERAFGYYGPLRSVWVARNPPGFAFVEFEDPRDASDAVRELDGRNMCGCRVRVELSTGQKRSRSRGPPPSWSRRPREDVRRRGSPPVKRRYIIHFTVLFKHVFQMITFPTHCKICFFTPSKYLLVWQSHSNEQPPAPANHLKSIELKPVKGLLAFKLSRRKSF</sequence>
<dbReference type="InterPro" id="IPR012677">
    <property type="entry name" value="Nucleotide-bd_a/b_plait_sf"/>
</dbReference>
<accession>A0A671XJQ0</accession>
<dbReference type="PROSITE" id="PS50102">
    <property type="entry name" value="RRM"/>
    <property type="match status" value="1"/>
</dbReference>
<keyword evidence="5" id="KW-1185">Reference proteome</keyword>
<dbReference type="Gene3D" id="3.30.70.330">
    <property type="match status" value="1"/>
</dbReference>
<protein>
    <submittedName>
        <fullName evidence="4">Serine and arginine rich splicing factor 3a</fullName>
    </submittedName>
</protein>
<dbReference type="CDD" id="cd12645">
    <property type="entry name" value="RRM_SRSF3"/>
    <property type="match status" value="1"/>
</dbReference>
<evidence type="ECO:0000313" key="4">
    <source>
        <dbReference type="Ensembl" id="ENSSAUP00010051308.1"/>
    </source>
</evidence>
<dbReference type="GO" id="GO:0003723">
    <property type="term" value="F:RNA binding"/>
    <property type="evidence" value="ECO:0007669"/>
    <property type="project" value="UniProtKB-UniRule"/>
</dbReference>
<reference evidence="4" key="2">
    <citation type="submission" date="2025-08" db="UniProtKB">
        <authorList>
            <consortium name="Ensembl"/>
        </authorList>
    </citation>
    <scope>IDENTIFICATION</scope>
</reference>
<reference evidence="4" key="3">
    <citation type="submission" date="2025-09" db="UniProtKB">
        <authorList>
            <consortium name="Ensembl"/>
        </authorList>
    </citation>
    <scope>IDENTIFICATION</scope>
</reference>
<dbReference type="InParanoid" id="A0A671XJQ0"/>
<evidence type="ECO:0000259" key="3">
    <source>
        <dbReference type="PROSITE" id="PS50102"/>
    </source>
</evidence>
<feature type="region of interest" description="Disordered" evidence="2">
    <location>
        <begin position="86"/>
        <end position="112"/>
    </location>
</feature>
<dbReference type="SMART" id="SM00360">
    <property type="entry name" value="RRM"/>
    <property type="match status" value="1"/>
</dbReference>
<gene>
    <name evidence="4" type="primary">SRSF3</name>
</gene>
<feature type="domain" description="RRM" evidence="3">
    <location>
        <begin position="14"/>
        <end position="87"/>
    </location>
</feature>
<dbReference type="SUPFAM" id="SSF54928">
    <property type="entry name" value="RNA-binding domain, RBD"/>
    <property type="match status" value="1"/>
</dbReference>
<dbReference type="PANTHER" id="PTHR23147">
    <property type="entry name" value="SERINE/ARGININE RICH SPLICING FACTOR"/>
    <property type="match status" value="1"/>
</dbReference>
<name>A0A671XJQ0_SPAAU</name>
<dbReference type="Pfam" id="PF00076">
    <property type="entry name" value="RRM_1"/>
    <property type="match status" value="1"/>
</dbReference>
<dbReference type="InterPro" id="IPR050907">
    <property type="entry name" value="SRSF"/>
</dbReference>
<evidence type="ECO:0000256" key="1">
    <source>
        <dbReference type="PROSITE-ProRule" id="PRU00176"/>
    </source>
</evidence>